<name>A0A1D2MXT7_ORCCI</name>
<evidence type="ECO:0000256" key="2">
    <source>
        <dbReference type="ARBA" id="ARBA00009726"/>
    </source>
</evidence>
<accession>A0A1D2MXT7</accession>
<evidence type="ECO:0000256" key="6">
    <source>
        <dbReference type="ARBA" id="ARBA00022741"/>
    </source>
</evidence>
<reference evidence="15 16" key="1">
    <citation type="journal article" date="2016" name="Genome Biol. Evol.">
        <title>Gene Family Evolution Reflects Adaptation to Soil Environmental Stressors in the Genome of the Collembolan Orchesella cincta.</title>
        <authorList>
            <person name="Faddeeva-Vakhrusheva A."/>
            <person name="Derks M.F."/>
            <person name="Anvar S.Y."/>
            <person name="Agamennone V."/>
            <person name="Suring W."/>
            <person name="Smit S."/>
            <person name="van Straalen N.M."/>
            <person name="Roelofs D."/>
        </authorList>
    </citation>
    <scope>NUCLEOTIDE SEQUENCE [LARGE SCALE GENOMIC DNA]</scope>
    <source>
        <tissue evidence="15">Mixed pool</tissue>
    </source>
</reference>
<dbReference type="STRING" id="48709.A0A1D2MXT7"/>
<keyword evidence="8 12" id="KW-1133">Transmembrane helix</keyword>
<evidence type="ECO:0000256" key="8">
    <source>
        <dbReference type="ARBA" id="ARBA00022989"/>
    </source>
</evidence>
<dbReference type="SUPFAM" id="SSF52540">
    <property type="entry name" value="P-loop containing nucleoside triphosphate hydrolases"/>
    <property type="match status" value="2"/>
</dbReference>
<feature type="transmembrane region" description="Helical" evidence="12">
    <location>
        <begin position="493"/>
        <end position="510"/>
    </location>
</feature>
<dbReference type="Gene3D" id="1.20.1560.10">
    <property type="entry name" value="ABC transporter type 1, transmembrane domain"/>
    <property type="match status" value="1"/>
</dbReference>
<proteinExistence type="inferred from homology"/>
<dbReference type="CDD" id="cd03250">
    <property type="entry name" value="ABCC_MRP_domain1"/>
    <property type="match status" value="1"/>
</dbReference>
<evidence type="ECO:0000256" key="4">
    <source>
        <dbReference type="ARBA" id="ARBA00022692"/>
    </source>
</evidence>
<dbReference type="InterPro" id="IPR011527">
    <property type="entry name" value="ABC1_TM_dom"/>
</dbReference>
<dbReference type="PANTHER" id="PTHR24223">
    <property type="entry name" value="ATP-BINDING CASSETTE SUB-FAMILY C"/>
    <property type="match status" value="1"/>
</dbReference>
<dbReference type="SUPFAM" id="SSF90123">
    <property type="entry name" value="ABC transporter transmembrane region"/>
    <property type="match status" value="1"/>
</dbReference>
<evidence type="ECO:0000313" key="16">
    <source>
        <dbReference type="Proteomes" id="UP000094527"/>
    </source>
</evidence>
<evidence type="ECO:0000256" key="10">
    <source>
        <dbReference type="ARBA" id="ARBA00024220"/>
    </source>
</evidence>
<comment type="caution">
    <text evidence="15">The sequence shown here is derived from an EMBL/GenBank/DDBJ whole genome shotgun (WGS) entry which is preliminary data.</text>
</comment>
<evidence type="ECO:0000259" key="14">
    <source>
        <dbReference type="PROSITE" id="PS50929"/>
    </source>
</evidence>
<feature type="transmembrane region" description="Helical" evidence="12">
    <location>
        <begin position="516"/>
        <end position="536"/>
    </location>
</feature>
<dbReference type="PROSITE" id="PS50893">
    <property type="entry name" value="ABC_TRANSPORTER_2"/>
    <property type="match status" value="2"/>
</dbReference>
<dbReference type="PROSITE" id="PS50929">
    <property type="entry name" value="ABC_TM1F"/>
    <property type="match status" value="1"/>
</dbReference>
<feature type="domain" description="ABC transporter" evidence="13">
    <location>
        <begin position="583"/>
        <end position="817"/>
    </location>
</feature>
<evidence type="ECO:0000256" key="12">
    <source>
        <dbReference type="SAM" id="Phobius"/>
    </source>
</evidence>
<comment type="similarity">
    <text evidence="2">Belongs to the ABC transporter superfamily. ABCC family. Conjugate transporter (TC 3.A.1.208) subfamily.</text>
</comment>
<protein>
    <recommendedName>
        <fullName evidence="10">ABC-type glutathione-S-conjugate transporter</fullName>
        <ecNumber evidence="10">7.6.2.3</ecNumber>
    </recommendedName>
</protein>
<evidence type="ECO:0000256" key="3">
    <source>
        <dbReference type="ARBA" id="ARBA00022448"/>
    </source>
</evidence>
<dbReference type="SMART" id="SM00382">
    <property type="entry name" value="AAA"/>
    <property type="match status" value="1"/>
</dbReference>
<sequence length="825" mass="91749">GNVAYVAQQAWIQNGSVRDNILFGKPYDSQKYNMILEACALLPDLEILVAGDKTEIGEKGINLSGGQRQRLSLARAVYSDADVFLLDDPLSAVDAHVGKHIFEKLLGPKGILRRKTRLLVTHGIGYLPSLDNIIVMMDGRISEEGTYQELLDRKGAFAEFLKQHSSSSTSSLENGVKLIPKAPKDSDGTSEIEKISTEETIRNRKYSKASMCSSSAVSQTENERLIELETSETESVKASIYLDYFHAAGWTIVCGTLALHFTFQVFCVGANLWLSEWTSVPLENSTENGNYTDLDSASNQTTYLSIYGALGFGQGVAILFASFIMAIGTIKSSNVIHFRTLHRIMRAPLSFFDVTPLGRILNRFSRDVDSMDNILPLSLRYMLNGTFSVLATLVVISISTPIFLALVPPVGLLYFIVQRLYVATSRQLNRLESVTRSPIYSHFGETLSGATTIRAFGQQERFVMEMEQKVDHNLRSYYCSVSTFRWLQVRLETLGNSVVFFSALFAVLGRETLSPGLVGLSVTYALQITGALIMLVRIFSDMETNIVAVERLKEYSNVVQEAPWETHERFKKPEKEWPQAGKIVFDSYQTKYRPGLELVLRNVSCTINPGEKIGVVGRTGAGKSSMTLAIFRIVEGTGGSISVDGHDISRLGLHDVRGRITIIPQDPVLFSGSLRINLDPFELERDERLWHTLKLAHLKNFVKGLPGGLDYEVAEGGENLSVGQKSLVCLARALLRKTNILVLDEATAAVDLYTDELIQKTIRKEFKDATVITIAHRLNTILDSDRVIVMDNGEIREFDSPQNLLQDDYSLFCQMSKESRTACTS</sequence>
<keyword evidence="5" id="KW-0677">Repeat</keyword>
<dbReference type="EMBL" id="LJIJ01000427">
    <property type="protein sequence ID" value="ODM97614.1"/>
    <property type="molecule type" value="Genomic_DNA"/>
</dbReference>
<evidence type="ECO:0000313" key="15">
    <source>
        <dbReference type="EMBL" id="ODM97614.1"/>
    </source>
</evidence>
<dbReference type="InterPro" id="IPR017871">
    <property type="entry name" value="ABC_transporter-like_CS"/>
</dbReference>
<dbReference type="Pfam" id="PF00664">
    <property type="entry name" value="ABC_membrane"/>
    <property type="match status" value="1"/>
</dbReference>
<dbReference type="Proteomes" id="UP000094527">
    <property type="component" value="Unassembled WGS sequence"/>
</dbReference>
<keyword evidence="16" id="KW-1185">Reference proteome</keyword>
<feature type="transmembrane region" description="Helical" evidence="12">
    <location>
        <begin position="304"/>
        <end position="327"/>
    </location>
</feature>
<feature type="non-terminal residue" evidence="15">
    <location>
        <position position="1"/>
    </location>
</feature>
<gene>
    <name evidence="15" type="ORF">Ocin01_09055</name>
</gene>
<dbReference type="GO" id="GO:0016887">
    <property type="term" value="F:ATP hydrolysis activity"/>
    <property type="evidence" value="ECO:0007669"/>
    <property type="project" value="InterPro"/>
</dbReference>
<keyword evidence="9 12" id="KW-0472">Membrane</keyword>
<comment type="subcellular location">
    <subcellularLocation>
        <location evidence="1">Vacuole membrane</location>
        <topology evidence="1">Multi-pass membrane protein</topology>
    </subcellularLocation>
</comment>
<dbReference type="InterPro" id="IPR027417">
    <property type="entry name" value="P-loop_NTPase"/>
</dbReference>
<evidence type="ECO:0000256" key="11">
    <source>
        <dbReference type="ARBA" id="ARBA00047523"/>
    </source>
</evidence>
<evidence type="ECO:0000256" key="5">
    <source>
        <dbReference type="ARBA" id="ARBA00022737"/>
    </source>
</evidence>
<dbReference type="FunFam" id="1.20.1560.10:FF:000001">
    <property type="entry name" value="ATP-binding cassette subfamily C member 1"/>
    <property type="match status" value="1"/>
</dbReference>
<dbReference type="GO" id="GO:0005774">
    <property type="term" value="C:vacuolar membrane"/>
    <property type="evidence" value="ECO:0007669"/>
    <property type="project" value="UniProtKB-SubCell"/>
</dbReference>
<dbReference type="GO" id="GO:0005524">
    <property type="term" value="F:ATP binding"/>
    <property type="evidence" value="ECO:0007669"/>
    <property type="project" value="UniProtKB-KW"/>
</dbReference>
<dbReference type="FunFam" id="3.40.50.300:FF:000997">
    <property type="entry name" value="Multidrug resistance-associated protein 1"/>
    <property type="match status" value="1"/>
</dbReference>
<dbReference type="Gene3D" id="3.40.50.300">
    <property type="entry name" value="P-loop containing nucleotide triphosphate hydrolases"/>
    <property type="match status" value="2"/>
</dbReference>
<dbReference type="CDD" id="cd03244">
    <property type="entry name" value="ABCC_MRP_domain2"/>
    <property type="match status" value="1"/>
</dbReference>
<feature type="domain" description="ABC transmembrane type-1" evidence="14">
    <location>
        <begin position="264"/>
        <end position="544"/>
    </location>
</feature>
<dbReference type="OrthoDB" id="6500128at2759"/>
<organism evidence="15 16">
    <name type="scientific">Orchesella cincta</name>
    <name type="common">Springtail</name>
    <name type="synonym">Podura cincta</name>
    <dbReference type="NCBI Taxonomy" id="48709"/>
    <lineage>
        <taxon>Eukaryota</taxon>
        <taxon>Metazoa</taxon>
        <taxon>Ecdysozoa</taxon>
        <taxon>Arthropoda</taxon>
        <taxon>Hexapoda</taxon>
        <taxon>Collembola</taxon>
        <taxon>Entomobryomorpha</taxon>
        <taxon>Entomobryoidea</taxon>
        <taxon>Orchesellidae</taxon>
        <taxon>Orchesellinae</taxon>
        <taxon>Orchesella</taxon>
    </lineage>
</organism>
<dbReference type="AlphaFoldDB" id="A0A1D2MXT7"/>
<comment type="catalytic activity">
    <reaction evidence="11">
        <text>leukotriene C4(in) + ATP + H2O = leukotriene C4(out) + ADP + phosphate + H(+)</text>
        <dbReference type="Rhea" id="RHEA:38963"/>
        <dbReference type="ChEBI" id="CHEBI:15377"/>
        <dbReference type="ChEBI" id="CHEBI:15378"/>
        <dbReference type="ChEBI" id="CHEBI:30616"/>
        <dbReference type="ChEBI" id="CHEBI:43474"/>
        <dbReference type="ChEBI" id="CHEBI:57973"/>
        <dbReference type="ChEBI" id="CHEBI:456216"/>
    </reaction>
    <physiologicalReaction direction="left-to-right" evidence="11">
        <dbReference type="Rhea" id="RHEA:38964"/>
    </physiologicalReaction>
</comment>
<dbReference type="FunFam" id="3.40.50.300:FF:000074">
    <property type="entry name" value="Multidrug resistance-associated protein 5 isoform 1"/>
    <property type="match status" value="1"/>
</dbReference>
<evidence type="ECO:0000256" key="1">
    <source>
        <dbReference type="ARBA" id="ARBA00004128"/>
    </source>
</evidence>
<dbReference type="Pfam" id="PF00005">
    <property type="entry name" value="ABC_tran"/>
    <property type="match status" value="2"/>
</dbReference>
<evidence type="ECO:0000259" key="13">
    <source>
        <dbReference type="PROSITE" id="PS50893"/>
    </source>
</evidence>
<keyword evidence="4 12" id="KW-0812">Transmembrane</keyword>
<dbReference type="EC" id="7.6.2.3" evidence="10"/>
<evidence type="ECO:0000256" key="9">
    <source>
        <dbReference type="ARBA" id="ARBA00023136"/>
    </source>
</evidence>
<dbReference type="InterPro" id="IPR036640">
    <property type="entry name" value="ABC1_TM_sf"/>
</dbReference>
<dbReference type="OMA" id="WETHERF"/>
<dbReference type="PROSITE" id="PS00211">
    <property type="entry name" value="ABC_TRANSPORTER_1"/>
    <property type="match status" value="2"/>
</dbReference>
<dbReference type="InterPro" id="IPR003593">
    <property type="entry name" value="AAA+_ATPase"/>
</dbReference>
<evidence type="ECO:0000256" key="7">
    <source>
        <dbReference type="ARBA" id="ARBA00022840"/>
    </source>
</evidence>
<keyword evidence="6" id="KW-0547">Nucleotide-binding</keyword>
<dbReference type="InterPro" id="IPR003439">
    <property type="entry name" value="ABC_transporter-like_ATP-bd"/>
</dbReference>
<dbReference type="InterPro" id="IPR050173">
    <property type="entry name" value="ABC_transporter_C-like"/>
</dbReference>
<feature type="transmembrane region" description="Helical" evidence="12">
    <location>
        <begin position="385"/>
        <end position="417"/>
    </location>
</feature>
<keyword evidence="7" id="KW-0067">ATP-binding</keyword>
<dbReference type="GO" id="GO:0015431">
    <property type="term" value="F:ABC-type glutathione S-conjugate transporter activity"/>
    <property type="evidence" value="ECO:0007669"/>
    <property type="project" value="UniProtKB-EC"/>
</dbReference>
<feature type="transmembrane region" description="Helical" evidence="12">
    <location>
        <begin position="247"/>
        <end position="274"/>
    </location>
</feature>
<feature type="domain" description="ABC transporter" evidence="13">
    <location>
        <begin position="1"/>
        <end position="163"/>
    </location>
</feature>
<keyword evidence="3" id="KW-0813">Transport</keyword>
<dbReference type="PANTHER" id="PTHR24223:SF443">
    <property type="entry name" value="MULTIDRUG-RESISTANCE LIKE PROTEIN 1, ISOFORM I"/>
    <property type="match status" value="1"/>
</dbReference>
<dbReference type="CDD" id="cd18603">
    <property type="entry name" value="ABC_6TM_MRP1_2_3_6_D2_like"/>
    <property type="match status" value="1"/>
</dbReference>